<gene>
    <name evidence="11" type="ORF">ED208_02895</name>
</gene>
<evidence type="ECO:0000256" key="4">
    <source>
        <dbReference type="ARBA" id="ARBA00022475"/>
    </source>
</evidence>
<name>A0A3N0VLA1_9GAMM</name>
<feature type="transmembrane region" description="Helical" evidence="10">
    <location>
        <begin position="320"/>
        <end position="342"/>
    </location>
</feature>
<dbReference type="AlphaFoldDB" id="A0A3N0VLA1"/>
<sequence length="443" mass="46926">MPTTPASRRREIWALSLPIIGGMTSQNVLNLVDMAMVGQLGSSALAGVGLASFINFMAMALVTGLSASVQAIAARRIGEGRPEQAAAPLNGGLILAVLIGLPISLLLIALAPWLFSVLNPDPAVAAQGVPYLQMRLLSVVALGMNFCFRGYWSAVKLTRLYMRNLIWMHSLNIALNYCLIFGKLGLPALGTTGAGLGTSISLVIGTATYFWLARRHAAGSGFLQRRPSREECLSLVRLGLPNAVQQLLFATGFVVLFWIVGRIGTAELAVANVLVNITLVTVLPGMGFGIAAATLCGQALGRGAIDDAQRWAWEVFRQAVWLLAPLAAAMLLLPGLILSAFVTDPALVALGRVPLQLVGATVLVDALGLILMNALLGVGAAKLVMLVAVGLQWGLFLPLAWLLGPELGLGLNAVWLAMLAYRGVQTGLFTRAWRRRGWAGIRV</sequence>
<evidence type="ECO:0000256" key="7">
    <source>
        <dbReference type="ARBA" id="ARBA00023065"/>
    </source>
</evidence>
<keyword evidence="5 10" id="KW-0812">Transmembrane</keyword>
<dbReference type="NCBIfam" id="TIGR00797">
    <property type="entry name" value="matE"/>
    <property type="match status" value="1"/>
</dbReference>
<feature type="transmembrane region" description="Helical" evidence="10">
    <location>
        <begin position="194"/>
        <end position="213"/>
    </location>
</feature>
<organism evidence="11 12">
    <name type="scientific">Stagnimonas aquatica</name>
    <dbReference type="NCBI Taxonomy" id="2689987"/>
    <lineage>
        <taxon>Bacteria</taxon>
        <taxon>Pseudomonadati</taxon>
        <taxon>Pseudomonadota</taxon>
        <taxon>Gammaproteobacteria</taxon>
        <taxon>Nevskiales</taxon>
        <taxon>Nevskiaceae</taxon>
        <taxon>Stagnimonas</taxon>
    </lineage>
</organism>
<dbReference type="CDD" id="cd13133">
    <property type="entry name" value="MATE_like_7"/>
    <property type="match status" value="1"/>
</dbReference>
<evidence type="ECO:0000256" key="8">
    <source>
        <dbReference type="ARBA" id="ARBA00023136"/>
    </source>
</evidence>
<proteinExistence type="predicted"/>
<evidence type="ECO:0000256" key="1">
    <source>
        <dbReference type="ARBA" id="ARBA00004429"/>
    </source>
</evidence>
<dbReference type="GO" id="GO:0006811">
    <property type="term" value="P:monoatomic ion transport"/>
    <property type="evidence" value="ECO:0007669"/>
    <property type="project" value="UniProtKB-KW"/>
</dbReference>
<comment type="caution">
    <text evidence="11">The sequence shown here is derived from an EMBL/GenBank/DDBJ whole genome shotgun (WGS) entry which is preliminary data.</text>
</comment>
<feature type="transmembrane region" description="Helical" evidence="10">
    <location>
        <begin position="409"/>
        <end position="429"/>
    </location>
</feature>
<reference evidence="11 12" key="1">
    <citation type="submission" date="2018-10" db="EMBL/GenBank/DDBJ databases">
        <authorList>
            <person name="Chen W.-M."/>
        </authorList>
    </citation>
    <scope>NUCLEOTIDE SEQUENCE [LARGE SCALE GENOMIC DNA]</scope>
    <source>
        <strain evidence="11 12">THS-13</strain>
    </source>
</reference>
<dbReference type="GO" id="GO:0005886">
    <property type="term" value="C:plasma membrane"/>
    <property type="evidence" value="ECO:0007669"/>
    <property type="project" value="UniProtKB-SubCell"/>
</dbReference>
<keyword evidence="8 10" id="KW-0472">Membrane</keyword>
<feature type="transmembrane region" description="Helical" evidence="10">
    <location>
        <begin position="354"/>
        <end position="376"/>
    </location>
</feature>
<keyword evidence="4" id="KW-1003">Cell membrane</keyword>
<keyword evidence="12" id="KW-1185">Reference proteome</keyword>
<dbReference type="InterPro" id="IPR002528">
    <property type="entry name" value="MATE_fam"/>
</dbReference>
<evidence type="ECO:0000256" key="10">
    <source>
        <dbReference type="SAM" id="Phobius"/>
    </source>
</evidence>
<dbReference type="Proteomes" id="UP000282106">
    <property type="component" value="Unassembled WGS sequence"/>
</dbReference>
<feature type="transmembrane region" description="Helical" evidence="10">
    <location>
        <begin position="135"/>
        <end position="152"/>
    </location>
</feature>
<feature type="transmembrane region" description="Helical" evidence="10">
    <location>
        <begin position="93"/>
        <end position="115"/>
    </location>
</feature>
<evidence type="ECO:0000256" key="9">
    <source>
        <dbReference type="ARBA" id="ARBA00031636"/>
    </source>
</evidence>
<feature type="transmembrane region" description="Helical" evidence="10">
    <location>
        <begin position="44"/>
        <end position="72"/>
    </location>
</feature>
<protein>
    <recommendedName>
        <fullName evidence="9">Multidrug-efflux transporter</fullName>
    </recommendedName>
</protein>
<accession>A0A3N0VLA1</accession>
<keyword evidence="6 10" id="KW-1133">Transmembrane helix</keyword>
<keyword evidence="3" id="KW-0050">Antiport</keyword>
<evidence type="ECO:0000256" key="3">
    <source>
        <dbReference type="ARBA" id="ARBA00022449"/>
    </source>
</evidence>
<dbReference type="PANTHER" id="PTHR43298:SF2">
    <property type="entry name" value="FMN_FAD EXPORTER YEEO-RELATED"/>
    <property type="match status" value="1"/>
</dbReference>
<dbReference type="PANTHER" id="PTHR43298">
    <property type="entry name" value="MULTIDRUG RESISTANCE PROTEIN NORM-RELATED"/>
    <property type="match status" value="1"/>
</dbReference>
<keyword evidence="7" id="KW-0406">Ion transport</keyword>
<dbReference type="GO" id="GO:0042910">
    <property type="term" value="F:xenobiotic transmembrane transporter activity"/>
    <property type="evidence" value="ECO:0007669"/>
    <property type="project" value="InterPro"/>
</dbReference>
<feature type="transmembrane region" description="Helical" evidence="10">
    <location>
        <begin position="12"/>
        <end position="32"/>
    </location>
</feature>
<feature type="transmembrane region" description="Helical" evidence="10">
    <location>
        <begin position="164"/>
        <end position="182"/>
    </location>
</feature>
<dbReference type="InterPro" id="IPR048279">
    <property type="entry name" value="MdtK-like"/>
</dbReference>
<feature type="transmembrane region" description="Helical" evidence="10">
    <location>
        <begin position="273"/>
        <end position="300"/>
    </location>
</feature>
<dbReference type="PIRSF" id="PIRSF006603">
    <property type="entry name" value="DinF"/>
    <property type="match status" value="1"/>
</dbReference>
<dbReference type="InterPro" id="IPR050222">
    <property type="entry name" value="MATE_MdtK"/>
</dbReference>
<feature type="transmembrane region" description="Helical" evidence="10">
    <location>
        <begin position="383"/>
        <end position="403"/>
    </location>
</feature>
<dbReference type="GO" id="GO:0015297">
    <property type="term" value="F:antiporter activity"/>
    <property type="evidence" value="ECO:0007669"/>
    <property type="project" value="UniProtKB-KW"/>
</dbReference>
<evidence type="ECO:0000313" key="11">
    <source>
        <dbReference type="EMBL" id="ROH93481.1"/>
    </source>
</evidence>
<feature type="transmembrane region" description="Helical" evidence="10">
    <location>
        <begin position="234"/>
        <end position="261"/>
    </location>
</feature>
<dbReference type="InParanoid" id="A0A3N0VLA1"/>
<dbReference type="Pfam" id="PF01554">
    <property type="entry name" value="MatE"/>
    <property type="match status" value="2"/>
</dbReference>
<evidence type="ECO:0000256" key="2">
    <source>
        <dbReference type="ARBA" id="ARBA00022448"/>
    </source>
</evidence>
<keyword evidence="2" id="KW-0813">Transport</keyword>
<evidence type="ECO:0000256" key="5">
    <source>
        <dbReference type="ARBA" id="ARBA00022692"/>
    </source>
</evidence>
<comment type="subcellular location">
    <subcellularLocation>
        <location evidence="1">Cell inner membrane</location>
        <topology evidence="1">Multi-pass membrane protein</topology>
    </subcellularLocation>
</comment>
<dbReference type="EMBL" id="RJVO01000001">
    <property type="protein sequence ID" value="ROH93481.1"/>
    <property type="molecule type" value="Genomic_DNA"/>
</dbReference>
<evidence type="ECO:0000256" key="6">
    <source>
        <dbReference type="ARBA" id="ARBA00022989"/>
    </source>
</evidence>
<dbReference type="RefSeq" id="WP_123210336.1">
    <property type="nucleotide sequence ID" value="NZ_RJVO01000001.1"/>
</dbReference>
<evidence type="ECO:0000313" key="12">
    <source>
        <dbReference type="Proteomes" id="UP000282106"/>
    </source>
</evidence>
<dbReference type="FunCoup" id="A0A3N0VLA1">
    <property type="interactions" value="81"/>
</dbReference>